<dbReference type="STRING" id="758793.BRPE64_ACDS03880"/>
<dbReference type="HOGENOM" id="CLU_3341204_0_0_4"/>
<reference evidence="2 3" key="1">
    <citation type="journal article" date="2013" name="Genome Announc.">
        <title>Complete Genome Sequence of Burkholderia sp. Strain RPE64, Bacterial Symbiont of the Bean Bug Riptortus pedestris.</title>
        <authorList>
            <person name="Shibata T.F."/>
            <person name="Maeda T."/>
            <person name="Nikoh N."/>
            <person name="Yamaguchi K."/>
            <person name="Oshima K."/>
            <person name="Hattori M."/>
            <person name="Nishiyama T."/>
            <person name="Hasebe M."/>
            <person name="Fukatsu T."/>
            <person name="Kikuchi Y."/>
            <person name="Shigenobu S."/>
        </authorList>
    </citation>
    <scope>NUCLEOTIDE SEQUENCE [LARGE SCALE GENOMIC DNA]</scope>
</reference>
<sequence>MPSASAKTRNAHTQRPAHKQTREARHNIKLNRPETRT</sequence>
<accession>R4WW40</accession>
<dbReference type="KEGG" id="buo:BRPE64_ACDS03880"/>
<evidence type="ECO:0000256" key="1">
    <source>
        <dbReference type="SAM" id="MobiDB-lite"/>
    </source>
</evidence>
<proteinExistence type="predicted"/>
<dbReference type="EMBL" id="AP013058">
    <property type="protein sequence ID" value="BAN22142.1"/>
    <property type="molecule type" value="Genomic_DNA"/>
</dbReference>
<feature type="compositionally biased region" description="Basic and acidic residues" evidence="1">
    <location>
        <begin position="20"/>
        <end position="37"/>
    </location>
</feature>
<name>R4WW40_9BURK</name>
<keyword evidence="3" id="KW-1185">Reference proteome</keyword>
<dbReference type="AlphaFoldDB" id="R4WW40"/>
<evidence type="ECO:0000313" key="3">
    <source>
        <dbReference type="Proteomes" id="UP000013966"/>
    </source>
</evidence>
<feature type="compositionally biased region" description="Basic residues" evidence="1">
    <location>
        <begin position="9"/>
        <end position="19"/>
    </location>
</feature>
<dbReference type="Proteomes" id="UP000013966">
    <property type="component" value="Chromosome 1"/>
</dbReference>
<gene>
    <name evidence="2" type="ORF">BRPE64_ACDS03880</name>
</gene>
<protein>
    <submittedName>
        <fullName evidence="2">Uncharacterized protein</fullName>
    </submittedName>
</protein>
<reference evidence="2 3" key="2">
    <citation type="journal article" date="2018" name="Int. J. Syst. Evol. Microbiol.">
        <title>Burkholderia insecticola sp. nov., a gut symbiotic bacterium of the bean bug Riptortus pedestris.</title>
        <authorList>
            <person name="Takeshita K."/>
            <person name="Tamaki H."/>
            <person name="Ohbayashi T."/>
            <person name="Meng X.-Y."/>
            <person name="Sone T."/>
            <person name="Mitani Y."/>
            <person name="Peeters C."/>
            <person name="Kikuchi Y."/>
            <person name="Vandamme P."/>
        </authorList>
    </citation>
    <scope>NUCLEOTIDE SEQUENCE [LARGE SCALE GENOMIC DNA]</scope>
    <source>
        <strain evidence="2">RPE64</strain>
    </source>
</reference>
<feature type="region of interest" description="Disordered" evidence="1">
    <location>
        <begin position="1"/>
        <end position="37"/>
    </location>
</feature>
<evidence type="ECO:0000313" key="2">
    <source>
        <dbReference type="EMBL" id="BAN22142.1"/>
    </source>
</evidence>
<organism evidence="2 3">
    <name type="scientific">Caballeronia insecticola</name>
    <dbReference type="NCBI Taxonomy" id="758793"/>
    <lineage>
        <taxon>Bacteria</taxon>
        <taxon>Pseudomonadati</taxon>
        <taxon>Pseudomonadota</taxon>
        <taxon>Betaproteobacteria</taxon>
        <taxon>Burkholderiales</taxon>
        <taxon>Burkholderiaceae</taxon>
        <taxon>Caballeronia</taxon>
    </lineage>
</organism>